<evidence type="ECO:0000259" key="1">
    <source>
        <dbReference type="Pfam" id="PF00698"/>
    </source>
</evidence>
<organism evidence="2 3">
    <name type="scientific">Priapulus caudatus</name>
    <name type="common">Priapulid worm</name>
    <dbReference type="NCBI Taxonomy" id="37621"/>
    <lineage>
        <taxon>Eukaryota</taxon>
        <taxon>Metazoa</taxon>
        <taxon>Ecdysozoa</taxon>
        <taxon>Scalidophora</taxon>
        <taxon>Priapulida</taxon>
        <taxon>Priapulimorpha</taxon>
        <taxon>Priapulimorphida</taxon>
        <taxon>Priapulidae</taxon>
        <taxon>Priapulus</taxon>
    </lineage>
</organism>
<accession>A0ABM1FBN9</accession>
<dbReference type="InterPro" id="IPR001227">
    <property type="entry name" value="Ac_transferase_dom_sf"/>
</dbReference>
<dbReference type="RefSeq" id="XP_014681860.1">
    <property type="nucleotide sequence ID" value="XM_014826374.1"/>
</dbReference>
<keyword evidence="2" id="KW-1185">Reference proteome</keyword>
<evidence type="ECO:0000313" key="2">
    <source>
        <dbReference type="Proteomes" id="UP000695022"/>
    </source>
</evidence>
<dbReference type="Pfam" id="PF00698">
    <property type="entry name" value="Acyl_transf_1"/>
    <property type="match status" value="1"/>
</dbReference>
<reference evidence="3" key="1">
    <citation type="submission" date="2025-08" db="UniProtKB">
        <authorList>
            <consortium name="RefSeq"/>
        </authorList>
    </citation>
    <scope>IDENTIFICATION</scope>
</reference>
<dbReference type="GeneID" id="106821524"/>
<name>A0ABM1FBN9_PRICU</name>
<proteinExistence type="predicted"/>
<dbReference type="InterPro" id="IPR014043">
    <property type="entry name" value="Acyl_transferase_dom"/>
</dbReference>
<dbReference type="Proteomes" id="UP000695022">
    <property type="component" value="Unplaced"/>
</dbReference>
<sequence>MISGRPAEFEKAVEALTSQGVFVRQMGPNMGAHNIDVMAPALPGLKKALQEVIPSPRRASHRWISTVWSEEEWDTRGRLCSPDYVLTNLVEPSRLRQALARIPSGAILMEVSAEGFMKSMSAGGDGGSGGGGGGGPHITVVPLMDPAAKDNRRFFLSSLDKCSPDSVCSSLEAEELLYER</sequence>
<protein>
    <submittedName>
        <fullName evidence="3">Fatty acid synthase-like</fullName>
    </submittedName>
</protein>
<feature type="domain" description="Malonyl-CoA:ACP transacylase (MAT)" evidence="1">
    <location>
        <begin position="2"/>
        <end position="161"/>
    </location>
</feature>
<dbReference type="Gene3D" id="3.30.70.3290">
    <property type="match status" value="1"/>
</dbReference>
<gene>
    <name evidence="3" type="primary">LOC106821524</name>
</gene>
<evidence type="ECO:0000313" key="3">
    <source>
        <dbReference type="RefSeq" id="XP_014681860.1"/>
    </source>
</evidence>
<dbReference type="Gene3D" id="3.40.366.10">
    <property type="entry name" value="Malonyl-Coenzyme A Acyl Carrier Protein, domain 2"/>
    <property type="match status" value="1"/>
</dbReference>